<name>A0A7C8BSI0_9ACTN</name>
<dbReference type="RefSeq" id="WP_151429561.1">
    <property type="nucleotide sequence ID" value="NZ_JANJZI010000004.1"/>
</dbReference>
<keyword evidence="7" id="KW-1185">Reference proteome</keyword>
<protein>
    <recommendedName>
        <fullName evidence="4">Putative HNH nuclease YajD</fullName>
    </recommendedName>
</protein>
<dbReference type="GO" id="GO:0005829">
    <property type="term" value="C:cytosol"/>
    <property type="evidence" value="ECO:0007669"/>
    <property type="project" value="TreeGrafter"/>
</dbReference>
<comment type="caution">
    <text evidence="6">The sequence shown here is derived from an EMBL/GenBank/DDBJ whole genome shotgun (WGS) entry which is preliminary data.</text>
</comment>
<dbReference type="PANTHER" id="PTHR41286">
    <property type="entry name" value="HNH NUCLEASE YAJD-RELATED"/>
    <property type="match status" value="1"/>
</dbReference>
<organism evidence="6 7">
    <name type="scientific">Adlercreutzia muris</name>
    <dbReference type="NCBI Taxonomy" id="1796610"/>
    <lineage>
        <taxon>Bacteria</taxon>
        <taxon>Bacillati</taxon>
        <taxon>Actinomycetota</taxon>
        <taxon>Coriobacteriia</taxon>
        <taxon>Eggerthellales</taxon>
        <taxon>Eggerthellaceae</taxon>
        <taxon>Adlercreutzia</taxon>
    </lineage>
</organism>
<evidence type="ECO:0000256" key="2">
    <source>
        <dbReference type="ARBA" id="ARBA00022801"/>
    </source>
</evidence>
<keyword evidence="6" id="KW-0255">Endonuclease</keyword>
<keyword evidence="1" id="KW-0540">Nuclease</keyword>
<keyword evidence="2" id="KW-0378">Hydrolase</keyword>
<dbReference type="PANTHER" id="PTHR41286:SF1">
    <property type="entry name" value="HNH NUCLEASE YAJD-RELATED"/>
    <property type="match status" value="1"/>
</dbReference>
<evidence type="ECO:0000313" key="7">
    <source>
        <dbReference type="Proteomes" id="UP000479639"/>
    </source>
</evidence>
<evidence type="ECO:0000256" key="3">
    <source>
        <dbReference type="ARBA" id="ARBA00038412"/>
    </source>
</evidence>
<accession>A0A7C8BSI0</accession>
<dbReference type="AlphaFoldDB" id="A0A7C8BSI0"/>
<evidence type="ECO:0000259" key="5">
    <source>
        <dbReference type="Pfam" id="PF01844"/>
    </source>
</evidence>
<sequence>MAKPFSDAFYHSKAWERAREDALKRDSYLCQRCLANGEITPATMVHHIEELTPANIDNPDITCGLDNLVSLCDLCHKKTHGWARAGATRQGLAFDADGNLICLAE</sequence>
<evidence type="ECO:0000256" key="1">
    <source>
        <dbReference type="ARBA" id="ARBA00022722"/>
    </source>
</evidence>
<dbReference type="Pfam" id="PF01844">
    <property type="entry name" value="HNH"/>
    <property type="match status" value="1"/>
</dbReference>
<dbReference type="GO" id="GO:0004519">
    <property type="term" value="F:endonuclease activity"/>
    <property type="evidence" value="ECO:0007669"/>
    <property type="project" value="UniProtKB-KW"/>
</dbReference>
<dbReference type="InterPro" id="IPR002711">
    <property type="entry name" value="HNH"/>
</dbReference>
<dbReference type="GO" id="GO:0016787">
    <property type="term" value="F:hydrolase activity"/>
    <property type="evidence" value="ECO:0007669"/>
    <property type="project" value="UniProtKB-KW"/>
</dbReference>
<dbReference type="CDD" id="cd00085">
    <property type="entry name" value="HNHc"/>
    <property type="match status" value="1"/>
</dbReference>
<dbReference type="Proteomes" id="UP000479639">
    <property type="component" value="Unassembled WGS sequence"/>
</dbReference>
<dbReference type="GO" id="GO:0008270">
    <property type="term" value="F:zinc ion binding"/>
    <property type="evidence" value="ECO:0007669"/>
    <property type="project" value="InterPro"/>
</dbReference>
<reference evidence="6 7" key="1">
    <citation type="submission" date="2019-09" db="EMBL/GenBank/DDBJ databases">
        <title>Whole genome shotgun sequencing (WGS) of Ellagibacter isourolithinifaciens DSM 104140(T) and Adlercreutzia muris DSM 29508(T).</title>
        <authorList>
            <person name="Stoll D.A."/>
            <person name="Danylec N."/>
            <person name="Huch M."/>
        </authorList>
    </citation>
    <scope>NUCLEOTIDE SEQUENCE [LARGE SCALE GENOMIC DNA]</scope>
    <source>
        <strain evidence="6 7">DSM 29508</strain>
    </source>
</reference>
<proteinExistence type="inferred from homology"/>
<dbReference type="InterPro" id="IPR003615">
    <property type="entry name" value="HNH_nuc"/>
</dbReference>
<evidence type="ECO:0000256" key="4">
    <source>
        <dbReference type="ARBA" id="ARBA00040194"/>
    </source>
</evidence>
<evidence type="ECO:0000313" key="6">
    <source>
        <dbReference type="EMBL" id="KAB1651598.1"/>
    </source>
</evidence>
<dbReference type="GO" id="GO:0003676">
    <property type="term" value="F:nucleic acid binding"/>
    <property type="evidence" value="ECO:0007669"/>
    <property type="project" value="InterPro"/>
</dbReference>
<feature type="domain" description="HNH" evidence="5">
    <location>
        <begin position="30"/>
        <end position="80"/>
    </location>
</feature>
<comment type="similarity">
    <text evidence="3">Belongs to the HNH nuclease family.</text>
</comment>
<gene>
    <name evidence="6" type="ORF">F8D48_00805</name>
</gene>
<dbReference type="EMBL" id="WAJS01000001">
    <property type="protein sequence ID" value="KAB1651598.1"/>
    <property type="molecule type" value="Genomic_DNA"/>
</dbReference>